<dbReference type="AlphaFoldDB" id="A0A4Y3JAZ4"/>
<organism evidence="1 2">
    <name type="scientific">Acinetobacter pittii</name>
    <name type="common">Acinetobacter genomosp. 3</name>
    <dbReference type="NCBI Taxonomy" id="48296"/>
    <lineage>
        <taxon>Bacteria</taxon>
        <taxon>Pseudomonadati</taxon>
        <taxon>Pseudomonadota</taxon>
        <taxon>Gammaproteobacteria</taxon>
        <taxon>Moraxellales</taxon>
        <taxon>Moraxellaceae</taxon>
        <taxon>Acinetobacter</taxon>
        <taxon>Acinetobacter calcoaceticus/baumannii complex</taxon>
    </lineage>
</organism>
<dbReference type="Proteomes" id="UP000317717">
    <property type="component" value="Unassembled WGS sequence"/>
</dbReference>
<name>A0A4Y3JAZ4_ACIPI</name>
<evidence type="ECO:0000313" key="2">
    <source>
        <dbReference type="Proteomes" id="UP000317717"/>
    </source>
</evidence>
<protein>
    <submittedName>
        <fullName evidence="1">Uncharacterized protein</fullName>
    </submittedName>
</protein>
<dbReference type="EMBL" id="BJLJ01000015">
    <property type="protein sequence ID" value="GEA69141.1"/>
    <property type="molecule type" value="Genomic_DNA"/>
</dbReference>
<accession>A0A4Y3JAZ4</accession>
<evidence type="ECO:0000313" key="1">
    <source>
        <dbReference type="EMBL" id="GEA69141.1"/>
    </source>
</evidence>
<proteinExistence type="predicted"/>
<reference evidence="1 2" key="1">
    <citation type="submission" date="2019-06" db="EMBL/GenBank/DDBJ databases">
        <title>Whole genome shotgun sequence of Acinetobacter pittii NBRC 110514.</title>
        <authorList>
            <person name="Hosoyama A."/>
            <person name="Uohara A."/>
            <person name="Ohji S."/>
            <person name="Ichikawa N."/>
        </authorList>
    </citation>
    <scope>NUCLEOTIDE SEQUENCE [LARGE SCALE GENOMIC DNA]</scope>
    <source>
        <strain evidence="1 2">NBRC 110514</strain>
    </source>
</reference>
<comment type="caution">
    <text evidence="1">The sequence shown here is derived from an EMBL/GenBank/DDBJ whole genome shotgun (WGS) entry which is preliminary data.</text>
</comment>
<sequence length="68" mass="8205">MFIRHEKKVINTDNIRVISIHEDERFMGTGEPKNYVTIYFTDKDQEKLYFDSSDEINKFLNLLNTKNF</sequence>
<gene>
    <name evidence="1" type="ORF">PA3_32990</name>
</gene>